<evidence type="ECO:0000256" key="1">
    <source>
        <dbReference type="SAM" id="MobiDB-lite"/>
    </source>
</evidence>
<protein>
    <submittedName>
        <fullName evidence="2">Uncharacterized protein</fullName>
    </submittedName>
</protein>
<dbReference type="KEGG" id="acan:ACA1_076940"/>
<feature type="compositionally biased region" description="Acidic residues" evidence="1">
    <location>
        <begin position="10"/>
        <end position="25"/>
    </location>
</feature>
<reference evidence="2 3" key="1">
    <citation type="journal article" date="2013" name="Genome Biol.">
        <title>Genome of Acanthamoeba castellanii highlights extensive lateral gene transfer and early evolution of tyrosine kinase signaling.</title>
        <authorList>
            <person name="Clarke M."/>
            <person name="Lohan A.J."/>
            <person name="Liu B."/>
            <person name="Lagkouvardos I."/>
            <person name="Roy S."/>
            <person name="Zafar N."/>
            <person name="Bertelli C."/>
            <person name="Schilde C."/>
            <person name="Kianianmomeni A."/>
            <person name="Burglin T.R."/>
            <person name="Frech C."/>
            <person name="Turcotte B."/>
            <person name="Kopec K.O."/>
            <person name="Synnott J.M."/>
            <person name="Choo C."/>
            <person name="Paponov I."/>
            <person name="Finkler A."/>
            <person name="Soon Heng Tan C."/>
            <person name="Hutchins A.P."/>
            <person name="Weinmeier T."/>
            <person name="Rattei T."/>
            <person name="Chu J.S."/>
            <person name="Gimenez G."/>
            <person name="Irimia M."/>
            <person name="Rigden D.J."/>
            <person name="Fitzpatrick D.A."/>
            <person name="Lorenzo-Morales J."/>
            <person name="Bateman A."/>
            <person name="Chiu C.H."/>
            <person name="Tang P."/>
            <person name="Hegemann P."/>
            <person name="Fromm H."/>
            <person name="Raoult D."/>
            <person name="Greub G."/>
            <person name="Miranda-Saavedra D."/>
            <person name="Chen N."/>
            <person name="Nash P."/>
            <person name="Ginger M.L."/>
            <person name="Horn M."/>
            <person name="Schaap P."/>
            <person name="Caler L."/>
            <person name="Loftus B."/>
        </authorList>
    </citation>
    <scope>NUCLEOTIDE SEQUENCE [LARGE SCALE GENOMIC DNA]</scope>
    <source>
        <strain evidence="2 3">Neff</strain>
    </source>
</reference>
<organism evidence="2 3">
    <name type="scientific">Acanthamoeba castellanii (strain ATCC 30010 / Neff)</name>
    <dbReference type="NCBI Taxonomy" id="1257118"/>
    <lineage>
        <taxon>Eukaryota</taxon>
        <taxon>Amoebozoa</taxon>
        <taxon>Discosea</taxon>
        <taxon>Longamoebia</taxon>
        <taxon>Centramoebida</taxon>
        <taxon>Acanthamoebidae</taxon>
        <taxon>Acanthamoeba</taxon>
    </lineage>
</organism>
<sequence length="85" mass="9874">MGLPPLWREADEEDHLVGDDEEEDGERVARWMGGWWAEMRVEGERQRAIRQKADRELQAALARVRDLQAHRLRGRTNKAGLPTLD</sequence>
<evidence type="ECO:0000313" key="3">
    <source>
        <dbReference type="Proteomes" id="UP000011083"/>
    </source>
</evidence>
<feature type="region of interest" description="Disordered" evidence="1">
    <location>
        <begin position="1"/>
        <end position="25"/>
    </location>
</feature>
<dbReference type="RefSeq" id="XP_004335854.1">
    <property type="nucleotide sequence ID" value="XM_004335806.1"/>
</dbReference>
<gene>
    <name evidence="2" type="ORF">ACA1_076940</name>
</gene>
<name>L8GNM5_ACACF</name>
<dbReference type="GeneID" id="14914396"/>
<dbReference type="Proteomes" id="UP000011083">
    <property type="component" value="Unassembled WGS sequence"/>
</dbReference>
<dbReference type="AlphaFoldDB" id="L8GNM5"/>
<dbReference type="EMBL" id="KB008074">
    <property type="protein sequence ID" value="ELR13841.1"/>
    <property type="molecule type" value="Genomic_DNA"/>
</dbReference>
<dbReference type="VEuPathDB" id="AmoebaDB:ACA1_076940"/>
<proteinExistence type="predicted"/>
<keyword evidence="3" id="KW-1185">Reference proteome</keyword>
<accession>L8GNM5</accession>
<evidence type="ECO:0000313" key="2">
    <source>
        <dbReference type="EMBL" id="ELR13841.1"/>
    </source>
</evidence>